<dbReference type="PROSITE" id="PS00518">
    <property type="entry name" value="ZF_RING_1"/>
    <property type="match status" value="1"/>
</dbReference>
<keyword evidence="3" id="KW-0862">Zinc</keyword>
<dbReference type="Proteomes" id="UP000289152">
    <property type="component" value="Unassembled WGS sequence"/>
</dbReference>
<keyword evidence="2 4" id="KW-0863">Zinc-finger</keyword>
<sequence length="684" mass="76553">MKYGKQFQQILESGNFPPEWKSSAIEYRQLKKLIKDVVQELSSMGLSPDILSKLMVTTESSSSSLTQVDSTPHNVRSSEEDEETHGELLEFEFESDDSPLLPSTSTSQVRKDVLLNSYDTAHEQETESGGGSVEIPRHRFRLRLLSASAAENEERPIRPMGVTDMIRRHSEGGSTLGESSDGEKEGEIRGRRLKRTVVDAQKGVKAEYVLVGEASRPVPQLRFHLSPTSIPAPLPDLSPEPAPMVSQEDPTLEDEDDDEEEEEGLPEVGQRPELRETDILPPSPTLGRVRHAASPIWALASSKRQDPIPISLGEPAVANHQLNSPLSHPGTSTSGLEGIGKERNIIIPLASDMAFFNLLTAALLSLSAFHTEQQHLFRESVEKLCRLISQSISPGEPPEVLSTPLTPSDIPQPFSENLNTSLIHAPKKKDKSGKKDLYVWREIFSLWIEHEIFESHAERTRGERSVEQAEERLQRFAREVVKRGLGDRRTIRGRKTRESWEEFLRLNVLLLDLKRFQLANLDAARKILKKHDKRTALSASHNFASFALTTLKAPSDPWSFYHTSLPHVLLTSLTDVLLPILPSLDDYACLICTSIAFKPIRLACGHLFCVRCLVKMQKAGKGECPLCRAHVVLLADKTSLDTTLMNFMKSWFPKEVRVKQKENEAEVAKEQAMEAGLDPKCMIM</sequence>
<dbReference type="AlphaFoldDB" id="A0A4Q1BVZ8"/>
<gene>
    <name evidence="8" type="ORF">M231_00300</name>
</gene>
<dbReference type="VEuPathDB" id="FungiDB:TREMEDRAFT_63547"/>
<comment type="caution">
    <text evidence="8">The sequence shown here is derived from an EMBL/GenBank/DDBJ whole genome shotgun (WGS) entry which is preliminary data.</text>
</comment>
<evidence type="ECO:0008006" key="10">
    <source>
        <dbReference type="Google" id="ProtNLM"/>
    </source>
</evidence>
<dbReference type="STRING" id="5217.A0A4Q1BVZ8"/>
<dbReference type="InterPro" id="IPR001841">
    <property type="entry name" value="Znf_RING"/>
</dbReference>
<feature type="region of interest" description="Disordered" evidence="5">
    <location>
        <begin position="227"/>
        <end position="286"/>
    </location>
</feature>
<evidence type="ECO:0000313" key="8">
    <source>
        <dbReference type="EMBL" id="RXK42310.1"/>
    </source>
</evidence>
<reference evidence="8 9" key="1">
    <citation type="submission" date="2016-06" db="EMBL/GenBank/DDBJ databases">
        <title>Evolution of pathogenesis and genome organization in the Tremellales.</title>
        <authorList>
            <person name="Cuomo C."/>
            <person name="Litvintseva A."/>
            <person name="Heitman J."/>
            <person name="Chen Y."/>
            <person name="Sun S."/>
            <person name="Springer D."/>
            <person name="Dromer F."/>
            <person name="Young S."/>
            <person name="Zeng Q."/>
            <person name="Chapman S."/>
            <person name="Gujja S."/>
            <person name="Saif S."/>
            <person name="Birren B."/>
        </authorList>
    </citation>
    <scope>NUCLEOTIDE SEQUENCE [LARGE SCALE GENOMIC DNA]</scope>
    <source>
        <strain evidence="8 9">ATCC 28783</strain>
    </source>
</reference>
<dbReference type="PANTHER" id="PTHR23327">
    <property type="entry name" value="RING FINGER PROTEIN 127"/>
    <property type="match status" value="1"/>
</dbReference>
<feature type="domain" description="SPX" evidence="7">
    <location>
        <begin position="1"/>
        <end position="545"/>
    </location>
</feature>
<dbReference type="PROSITE" id="PS51382">
    <property type="entry name" value="SPX"/>
    <property type="match status" value="1"/>
</dbReference>
<name>A0A4Q1BVZ8_TREME</name>
<evidence type="ECO:0000256" key="2">
    <source>
        <dbReference type="ARBA" id="ARBA00022771"/>
    </source>
</evidence>
<dbReference type="InParanoid" id="A0A4Q1BVZ8"/>
<evidence type="ECO:0000256" key="1">
    <source>
        <dbReference type="ARBA" id="ARBA00022723"/>
    </source>
</evidence>
<dbReference type="OrthoDB" id="5588846at2759"/>
<feature type="compositionally biased region" description="Acidic residues" evidence="5">
    <location>
        <begin position="250"/>
        <end position="265"/>
    </location>
</feature>
<evidence type="ECO:0000313" key="9">
    <source>
        <dbReference type="Proteomes" id="UP000289152"/>
    </source>
</evidence>
<dbReference type="Pfam" id="PF13920">
    <property type="entry name" value="zf-C3HC4_3"/>
    <property type="match status" value="1"/>
</dbReference>
<proteinExistence type="predicted"/>
<feature type="region of interest" description="Disordered" evidence="5">
    <location>
        <begin position="61"/>
        <end position="86"/>
    </location>
</feature>
<feature type="compositionally biased region" description="Polar residues" evidence="5">
    <location>
        <begin position="61"/>
        <end position="75"/>
    </location>
</feature>
<accession>A0A4Q1BVZ8</accession>
<keyword evidence="9" id="KW-1185">Reference proteome</keyword>
<protein>
    <recommendedName>
        <fullName evidence="10">RING-14 protein</fullName>
    </recommendedName>
</protein>
<dbReference type="SUPFAM" id="SSF57850">
    <property type="entry name" value="RING/U-box"/>
    <property type="match status" value="1"/>
</dbReference>
<dbReference type="SMART" id="SM00184">
    <property type="entry name" value="RING"/>
    <property type="match status" value="1"/>
</dbReference>
<dbReference type="GO" id="GO:0008270">
    <property type="term" value="F:zinc ion binding"/>
    <property type="evidence" value="ECO:0007669"/>
    <property type="project" value="UniProtKB-KW"/>
</dbReference>
<feature type="domain" description="RING-type" evidence="6">
    <location>
        <begin position="589"/>
        <end position="628"/>
    </location>
</feature>
<dbReference type="PROSITE" id="PS50089">
    <property type="entry name" value="ZF_RING_2"/>
    <property type="match status" value="1"/>
</dbReference>
<dbReference type="InterPro" id="IPR017907">
    <property type="entry name" value="Znf_RING_CS"/>
</dbReference>
<evidence type="ECO:0000256" key="3">
    <source>
        <dbReference type="ARBA" id="ARBA00022833"/>
    </source>
</evidence>
<dbReference type="InterPro" id="IPR004331">
    <property type="entry name" value="SPX_dom"/>
</dbReference>
<dbReference type="EMBL" id="SDIL01000002">
    <property type="protein sequence ID" value="RXK42310.1"/>
    <property type="molecule type" value="Genomic_DNA"/>
</dbReference>
<dbReference type="InterPro" id="IPR013083">
    <property type="entry name" value="Znf_RING/FYVE/PHD"/>
</dbReference>
<evidence type="ECO:0000256" key="5">
    <source>
        <dbReference type="SAM" id="MobiDB-lite"/>
    </source>
</evidence>
<dbReference type="Gene3D" id="3.30.40.10">
    <property type="entry name" value="Zinc/RING finger domain, C3HC4 (zinc finger)"/>
    <property type="match status" value="1"/>
</dbReference>
<evidence type="ECO:0000259" key="7">
    <source>
        <dbReference type="PROSITE" id="PS51382"/>
    </source>
</evidence>
<feature type="compositionally biased region" description="Pro residues" evidence="5">
    <location>
        <begin position="230"/>
        <end position="242"/>
    </location>
</feature>
<organism evidence="8 9">
    <name type="scientific">Tremella mesenterica</name>
    <name type="common">Jelly fungus</name>
    <dbReference type="NCBI Taxonomy" id="5217"/>
    <lineage>
        <taxon>Eukaryota</taxon>
        <taxon>Fungi</taxon>
        <taxon>Dikarya</taxon>
        <taxon>Basidiomycota</taxon>
        <taxon>Agaricomycotina</taxon>
        <taxon>Tremellomycetes</taxon>
        <taxon>Tremellales</taxon>
        <taxon>Tremellaceae</taxon>
        <taxon>Tremella</taxon>
    </lineage>
</organism>
<dbReference type="PANTHER" id="PTHR23327:SF51">
    <property type="entry name" value="TRANSCRIPTIONAL REGULATOR OF YEAST FORM ADHERENCE 3"/>
    <property type="match status" value="1"/>
</dbReference>
<evidence type="ECO:0000259" key="6">
    <source>
        <dbReference type="PROSITE" id="PS50089"/>
    </source>
</evidence>
<dbReference type="Pfam" id="PF03105">
    <property type="entry name" value="SPX"/>
    <property type="match status" value="1"/>
</dbReference>
<evidence type="ECO:0000256" key="4">
    <source>
        <dbReference type="PROSITE-ProRule" id="PRU00175"/>
    </source>
</evidence>
<keyword evidence="1" id="KW-0479">Metal-binding</keyword>